<gene>
    <name evidence="1" type="ORF">V5799_024093</name>
</gene>
<dbReference type="Proteomes" id="UP001321473">
    <property type="component" value="Unassembled WGS sequence"/>
</dbReference>
<sequence length="154" mass="15938">MDIHRFKIKILQYLYNRPNTVRIIVFFAAFATAKAHPKFGFGYDFGYGLGYGDLGYGGYGYEGFGYEGPGNGGVGYGGVSSVGLGSSVTLLSGGPAFSKTVAGPAFLVKSVHHVNRLSGGGALHAHSSLGGGLGYSYGGYGYGGYGHSGYGLKH</sequence>
<organism evidence="1 2">
    <name type="scientific">Amblyomma americanum</name>
    <name type="common">Lone star tick</name>
    <dbReference type="NCBI Taxonomy" id="6943"/>
    <lineage>
        <taxon>Eukaryota</taxon>
        <taxon>Metazoa</taxon>
        <taxon>Ecdysozoa</taxon>
        <taxon>Arthropoda</taxon>
        <taxon>Chelicerata</taxon>
        <taxon>Arachnida</taxon>
        <taxon>Acari</taxon>
        <taxon>Parasitiformes</taxon>
        <taxon>Ixodida</taxon>
        <taxon>Ixodoidea</taxon>
        <taxon>Ixodidae</taxon>
        <taxon>Amblyomminae</taxon>
        <taxon>Amblyomma</taxon>
    </lineage>
</organism>
<dbReference type="AlphaFoldDB" id="A0AAQ4EDB3"/>
<protein>
    <submittedName>
        <fullName evidence="1">Uncharacterized protein</fullName>
    </submittedName>
</protein>
<comment type="caution">
    <text evidence="1">The sequence shown here is derived from an EMBL/GenBank/DDBJ whole genome shotgun (WGS) entry which is preliminary data.</text>
</comment>
<dbReference type="EMBL" id="JARKHS020017985">
    <property type="protein sequence ID" value="KAK8772664.1"/>
    <property type="molecule type" value="Genomic_DNA"/>
</dbReference>
<keyword evidence="2" id="KW-1185">Reference proteome</keyword>
<proteinExistence type="predicted"/>
<reference evidence="1 2" key="1">
    <citation type="journal article" date="2023" name="Arcadia Sci">
        <title>De novo assembly of a long-read Amblyomma americanum tick genome.</title>
        <authorList>
            <person name="Chou S."/>
            <person name="Poskanzer K.E."/>
            <person name="Rollins M."/>
            <person name="Thuy-Boun P.S."/>
        </authorList>
    </citation>
    <scope>NUCLEOTIDE SEQUENCE [LARGE SCALE GENOMIC DNA]</scope>
    <source>
        <strain evidence="1">F_SG_1</strain>
        <tissue evidence="1">Salivary glands</tissue>
    </source>
</reference>
<accession>A0AAQ4EDB3</accession>
<evidence type="ECO:0000313" key="2">
    <source>
        <dbReference type="Proteomes" id="UP001321473"/>
    </source>
</evidence>
<name>A0AAQ4EDB3_AMBAM</name>
<evidence type="ECO:0000313" key="1">
    <source>
        <dbReference type="EMBL" id="KAK8772664.1"/>
    </source>
</evidence>